<protein>
    <submittedName>
        <fullName evidence="2">Uncharacterized protein</fullName>
    </submittedName>
</protein>
<organism evidence="2 3">
    <name type="scientific">Enterococcus faecalis</name>
    <name type="common">Streptococcus faecalis</name>
    <dbReference type="NCBI Taxonomy" id="1351"/>
    <lineage>
        <taxon>Bacteria</taxon>
        <taxon>Bacillati</taxon>
        <taxon>Bacillota</taxon>
        <taxon>Bacilli</taxon>
        <taxon>Lactobacillales</taxon>
        <taxon>Enterococcaceae</taxon>
        <taxon>Enterococcus</taxon>
    </lineage>
</organism>
<keyword evidence="1" id="KW-0472">Membrane</keyword>
<comment type="caution">
    <text evidence="2">The sequence shown here is derived from an EMBL/GenBank/DDBJ whole genome shotgun (WGS) entry which is preliminary data.</text>
</comment>
<evidence type="ECO:0000313" key="2">
    <source>
        <dbReference type="EMBL" id="MDN3193642.1"/>
    </source>
</evidence>
<sequence length="130" mass="15269">MFDVFSKNEIKLLKNILRLAKKNNSDKIPLSFIYKEKDDFYFSRLIEKNLIYYEDGGNWGMNLKTLVLTKKGRNFFEYRRKKIKQFLFRSVLTPTIVSSLTTLLILFIVSSLTTLITLFITWLGGVVITK</sequence>
<accession>A0AAW7KH34</accession>
<keyword evidence="1" id="KW-1133">Transmembrane helix</keyword>
<gene>
    <name evidence="2" type="ORF">P0E79_14295</name>
</gene>
<evidence type="ECO:0000313" key="3">
    <source>
        <dbReference type="Proteomes" id="UP001173174"/>
    </source>
</evidence>
<dbReference type="AlphaFoldDB" id="A0AAW7KH34"/>
<feature type="transmembrane region" description="Helical" evidence="1">
    <location>
        <begin position="86"/>
        <end position="106"/>
    </location>
</feature>
<reference evidence="2" key="2">
    <citation type="submission" date="2023-03" db="EMBL/GenBank/DDBJ databases">
        <authorList>
            <person name="Zajac M."/>
            <person name="Kwit R."/>
            <person name="Wasyl D."/>
        </authorList>
    </citation>
    <scope>NUCLEOTIDE SEQUENCE</scope>
    <source>
        <strain evidence="2">691B_2</strain>
    </source>
</reference>
<reference evidence="2" key="1">
    <citation type="journal article" date="2023" name="Pathogens">
        <title>Prevalence of Enterococcus spp. and the Whole-Genome Characteristics of Enterococcus faecium and Enterococcus faecalis Strains Isolated from Free-Living Birds in Poland.</title>
        <authorList>
            <person name="Kwit R."/>
            <person name="Zajac M."/>
            <person name="Smialowska-Weglinska A."/>
            <person name="Skarzynska M."/>
            <person name="Bomba A."/>
            <person name="Lalak A."/>
            <person name="Skrzypiec E."/>
            <person name="Wojdat D."/>
            <person name="Koza W."/>
            <person name="Mikos-Wojewoda E."/>
            <person name="Pasim P."/>
            <person name="Skora M."/>
            <person name="Polak M."/>
            <person name="Wiacek J."/>
            <person name="Wasyl D."/>
        </authorList>
    </citation>
    <scope>NUCLEOTIDE SEQUENCE</scope>
    <source>
        <strain evidence="2">691B_2</strain>
    </source>
</reference>
<evidence type="ECO:0000256" key="1">
    <source>
        <dbReference type="SAM" id="Phobius"/>
    </source>
</evidence>
<feature type="transmembrane region" description="Helical" evidence="1">
    <location>
        <begin position="112"/>
        <end position="129"/>
    </location>
</feature>
<name>A0AAW7KH34_ENTFL</name>
<proteinExistence type="predicted"/>
<dbReference type="RefSeq" id="WP_289870266.1">
    <property type="nucleotide sequence ID" value="NZ_JAREWH010000024.1"/>
</dbReference>
<keyword evidence="1" id="KW-0812">Transmembrane</keyword>
<dbReference type="EMBL" id="JAREWH010000024">
    <property type="protein sequence ID" value="MDN3193642.1"/>
    <property type="molecule type" value="Genomic_DNA"/>
</dbReference>
<dbReference type="Proteomes" id="UP001173174">
    <property type="component" value="Unassembled WGS sequence"/>
</dbReference>